<keyword evidence="1" id="KW-1185">Reference proteome</keyword>
<dbReference type="Proteomes" id="UP000694863">
    <property type="component" value="Unplaced"/>
</dbReference>
<protein>
    <submittedName>
        <fullName evidence="2">Small G protein signaling modulator 3 homolog</fullName>
    </submittedName>
</protein>
<evidence type="ECO:0000313" key="1">
    <source>
        <dbReference type="Proteomes" id="UP000694863"/>
    </source>
</evidence>
<accession>A0AC55D5B3</accession>
<proteinExistence type="predicted"/>
<reference evidence="2" key="1">
    <citation type="submission" date="2025-08" db="UniProtKB">
        <authorList>
            <consortium name="RefSeq"/>
        </authorList>
    </citation>
    <scope>IDENTIFICATION</scope>
</reference>
<evidence type="ECO:0000313" key="2">
    <source>
        <dbReference type="RefSeq" id="XP_045146920.1"/>
    </source>
</evidence>
<name>A0AC55D5B3_ECHTE</name>
<gene>
    <name evidence="2" type="primary">LOC115869772</name>
</gene>
<sequence length="93" mass="10345">MSGSHTPAAGGPFSALTSSIWPQEILAKCTQKEEAEGQPELRYDEFGFRVDSTEDSDRTLGAGLVEDPQQTLKWQAHLEFTHNHDVGDLTWDK</sequence>
<dbReference type="RefSeq" id="XP_045146920.1">
    <property type="nucleotide sequence ID" value="XM_045290985.1"/>
</dbReference>
<feature type="non-terminal residue" evidence="2">
    <location>
        <position position="93"/>
    </location>
</feature>
<organism evidence="1 2">
    <name type="scientific">Echinops telfairi</name>
    <name type="common">Lesser hedgehog tenrec</name>
    <dbReference type="NCBI Taxonomy" id="9371"/>
    <lineage>
        <taxon>Eukaryota</taxon>
        <taxon>Metazoa</taxon>
        <taxon>Chordata</taxon>
        <taxon>Craniata</taxon>
        <taxon>Vertebrata</taxon>
        <taxon>Euteleostomi</taxon>
        <taxon>Mammalia</taxon>
        <taxon>Eutheria</taxon>
        <taxon>Afrotheria</taxon>
        <taxon>Tenrecidae</taxon>
        <taxon>Tenrecinae</taxon>
        <taxon>Echinops</taxon>
    </lineage>
</organism>